<dbReference type="EMBL" id="KN831779">
    <property type="protein sequence ID" value="KIM42061.1"/>
    <property type="molecule type" value="Genomic_DNA"/>
</dbReference>
<feature type="transmembrane region" description="Helical" evidence="1">
    <location>
        <begin position="47"/>
        <end position="67"/>
    </location>
</feature>
<accession>A0A0C3CEK2</accession>
<reference evidence="2 3" key="1">
    <citation type="submission" date="2014-04" db="EMBL/GenBank/DDBJ databases">
        <authorList>
            <consortium name="DOE Joint Genome Institute"/>
            <person name="Kuo A."/>
            <person name="Gay G."/>
            <person name="Dore J."/>
            <person name="Kohler A."/>
            <person name="Nagy L.G."/>
            <person name="Floudas D."/>
            <person name="Copeland A."/>
            <person name="Barry K.W."/>
            <person name="Cichocki N."/>
            <person name="Veneault-Fourrey C."/>
            <person name="LaButti K."/>
            <person name="Lindquist E.A."/>
            <person name="Lipzen A."/>
            <person name="Lundell T."/>
            <person name="Morin E."/>
            <person name="Murat C."/>
            <person name="Sun H."/>
            <person name="Tunlid A."/>
            <person name="Henrissat B."/>
            <person name="Grigoriev I.V."/>
            <person name="Hibbett D.S."/>
            <person name="Martin F."/>
            <person name="Nordberg H.P."/>
            <person name="Cantor M.N."/>
            <person name="Hua S.X."/>
        </authorList>
    </citation>
    <scope>NUCLEOTIDE SEQUENCE [LARGE SCALE GENOMIC DNA]</scope>
    <source>
        <strain evidence="3">h7</strain>
    </source>
</reference>
<reference evidence="3" key="2">
    <citation type="submission" date="2015-01" db="EMBL/GenBank/DDBJ databases">
        <title>Evolutionary Origins and Diversification of the Mycorrhizal Mutualists.</title>
        <authorList>
            <consortium name="DOE Joint Genome Institute"/>
            <consortium name="Mycorrhizal Genomics Consortium"/>
            <person name="Kohler A."/>
            <person name="Kuo A."/>
            <person name="Nagy L.G."/>
            <person name="Floudas D."/>
            <person name="Copeland A."/>
            <person name="Barry K.W."/>
            <person name="Cichocki N."/>
            <person name="Veneault-Fourrey C."/>
            <person name="LaButti K."/>
            <person name="Lindquist E.A."/>
            <person name="Lipzen A."/>
            <person name="Lundell T."/>
            <person name="Morin E."/>
            <person name="Murat C."/>
            <person name="Riley R."/>
            <person name="Ohm R."/>
            <person name="Sun H."/>
            <person name="Tunlid A."/>
            <person name="Henrissat B."/>
            <person name="Grigoriev I.V."/>
            <person name="Hibbett D.S."/>
            <person name="Martin F."/>
        </authorList>
    </citation>
    <scope>NUCLEOTIDE SEQUENCE [LARGE SCALE GENOMIC DNA]</scope>
    <source>
        <strain evidence="3">h7</strain>
    </source>
</reference>
<dbReference type="Proteomes" id="UP000053424">
    <property type="component" value="Unassembled WGS sequence"/>
</dbReference>
<keyword evidence="1" id="KW-0812">Transmembrane</keyword>
<keyword evidence="1" id="KW-1133">Transmembrane helix</keyword>
<name>A0A0C3CEK2_HEBCY</name>
<proteinExistence type="predicted"/>
<gene>
    <name evidence="2" type="ORF">M413DRAFT_143765</name>
</gene>
<keyword evidence="1" id="KW-0472">Membrane</keyword>
<evidence type="ECO:0000313" key="3">
    <source>
        <dbReference type="Proteomes" id="UP000053424"/>
    </source>
</evidence>
<organism evidence="2 3">
    <name type="scientific">Hebeloma cylindrosporum</name>
    <dbReference type="NCBI Taxonomy" id="76867"/>
    <lineage>
        <taxon>Eukaryota</taxon>
        <taxon>Fungi</taxon>
        <taxon>Dikarya</taxon>
        <taxon>Basidiomycota</taxon>
        <taxon>Agaricomycotina</taxon>
        <taxon>Agaricomycetes</taxon>
        <taxon>Agaricomycetidae</taxon>
        <taxon>Agaricales</taxon>
        <taxon>Agaricineae</taxon>
        <taxon>Hymenogastraceae</taxon>
        <taxon>Hebeloma</taxon>
    </lineage>
</organism>
<dbReference type="AlphaFoldDB" id="A0A0C3CEK2"/>
<keyword evidence="3" id="KW-1185">Reference proteome</keyword>
<sequence>MKSEPHPTRSPRLDRLSFPSIFANHGALTAIGPISMLEVFLPENHVVLRPLFSTLFEIYAFLMSFFFSSFSHPFSRNVASTLTVYYVQSILLTRCGQ</sequence>
<feature type="transmembrane region" description="Helical" evidence="1">
    <location>
        <begin position="21"/>
        <end position="41"/>
    </location>
</feature>
<protein>
    <submittedName>
        <fullName evidence="2">Uncharacterized protein</fullName>
    </submittedName>
</protein>
<dbReference type="HOGENOM" id="CLU_2346927_0_0_1"/>
<evidence type="ECO:0000256" key="1">
    <source>
        <dbReference type="SAM" id="Phobius"/>
    </source>
</evidence>
<evidence type="ECO:0000313" key="2">
    <source>
        <dbReference type="EMBL" id="KIM42061.1"/>
    </source>
</evidence>